<keyword evidence="1" id="KW-0413">Isomerase</keyword>
<gene>
    <name evidence="1" type="ORF">F383_04371</name>
</gene>
<dbReference type="EMBL" id="KN404510">
    <property type="protein sequence ID" value="KHG15764.1"/>
    <property type="molecule type" value="Genomic_DNA"/>
</dbReference>
<protein>
    <submittedName>
        <fullName evidence="1">Triosephosphate isomerase</fullName>
    </submittedName>
</protein>
<dbReference type="Proteomes" id="UP000032142">
    <property type="component" value="Unassembled WGS sequence"/>
</dbReference>
<sequence>MPSGSQAQAEVQRLKDQMAKMQANIVEQIVQLKAEAASREREAQRKYEELQLQLKAEAIAREAEASRKYDELQLQLQNMVKMFQQSQNLPS</sequence>
<dbReference type="AlphaFoldDB" id="A0A0B0NVA6"/>
<organism evidence="1 2">
    <name type="scientific">Gossypium arboreum</name>
    <name type="common">Tree cotton</name>
    <name type="synonym">Gossypium nanking</name>
    <dbReference type="NCBI Taxonomy" id="29729"/>
    <lineage>
        <taxon>Eukaryota</taxon>
        <taxon>Viridiplantae</taxon>
        <taxon>Streptophyta</taxon>
        <taxon>Embryophyta</taxon>
        <taxon>Tracheophyta</taxon>
        <taxon>Spermatophyta</taxon>
        <taxon>Magnoliopsida</taxon>
        <taxon>eudicotyledons</taxon>
        <taxon>Gunneridae</taxon>
        <taxon>Pentapetalae</taxon>
        <taxon>rosids</taxon>
        <taxon>malvids</taxon>
        <taxon>Malvales</taxon>
        <taxon>Malvaceae</taxon>
        <taxon>Malvoideae</taxon>
        <taxon>Gossypium</taxon>
    </lineage>
</organism>
<name>A0A0B0NVA6_GOSAR</name>
<accession>A0A0B0NVA6</accession>
<proteinExistence type="predicted"/>
<keyword evidence="2" id="KW-1185">Reference proteome</keyword>
<evidence type="ECO:0000313" key="1">
    <source>
        <dbReference type="EMBL" id="KHG15764.1"/>
    </source>
</evidence>
<reference evidence="2" key="1">
    <citation type="submission" date="2014-09" db="EMBL/GenBank/DDBJ databases">
        <authorList>
            <person name="Mudge J."/>
            <person name="Ramaraj T."/>
            <person name="Lindquist I.E."/>
            <person name="Bharti A.K."/>
            <person name="Sundararajan A."/>
            <person name="Cameron C.T."/>
            <person name="Woodward J.E."/>
            <person name="May G.D."/>
            <person name="Brubaker C."/>
            <person name="Broadhvest J."/>
            <person name="Wilkins T.A."/>
        </authorList>
    </citation>
    <scope>NUCLEOTIDE SEQUENCE</scope>
    <source>
        <strain evidence="2">cv. AKA8401</strain>
    </source>
</reference>
<evidence type="ECO:0000313" key="2">
    <source>
        <dbReference type="Proteomes" id="UP000032142"/>
    </source>
</evidence>
<dbReference type="GO" id="GO:0016853">
    <property type="term" value="F:isomerase activity"/>
    <property type="evidence" value="ECO:0007669"/>
    <property type="project" value="UniProtKB-KW"/>
</dbReference>